<evidence type="ECO:0000313" key="3">
    <source>
        <dbReference type="EMBL" id="CAA0829347.1"/>
    </source>
</evidence>
<evidence type="ECO:0000313" key="4">
    <source>
        <dbReference type="Proteomes" id="UP001153555"/>
    </source>
</evidence>
<dbReference type="Pfam" id="PF13966">
    <property type="entry name" value="zf-RVT"/>
    <property type="match status" value="1"/>
</dbReference>
<dbReference type="AlphaFoldDB" id="A0A9N7NF76"/>
<dbReference type="InterPro" id="IPR002156">
    <property type="entry name" value="RNaseH_domain"/>
</dbReference>
<dbReference type="OrthoDB" id="913477at2759"/>
<dbReference type="InterPro" id="IPR012337">
    <property type="entry name" value="RNaseH-like_sf"/>
</dbReference>
<dbReference type="GO" id="GO:0016740">
    <property type="term" value="F:transferase activity"/>
    <property type="evidence" value="ECO:0007669"/>
    <property type="project" value="UniProtKB-KW"/>
</dbReference>
<dbReference type="EMBL" id="CACSLK010027773">
    <property type="protein sequence ID" value="CAA0829347.1"/>
    <property type="molecule type" value="Genomic_DNA"/>
</dbReference>
<accession>A0A9N7NF76</accession>
<proteinExistence type="predicted"/>
<comment type="caution">
    <text evidence="3">The sequence shown here is derived from an EMBL/GenBank/DDBJ whole genome shotgun (WGS) entry which is preliminary data.</text>
</comment>
<organism evidence="3 4">
    <name type="scientific">Striga hermonthica</name>
    <name type="common">Purple witchweed</name>
    <name type="synonym">Buchnera hermonthica</name>
    <dbReference type="NCBI Taxonomy" id="68872"/>
    <lineage>
        <taxon>Eukaryota</taxon>
        <taxon>Viridiplantae</taxon>
        <taxon>Streptophyta</taxon>
        <taxon>Embryophyta</taxon>
        <taxon>Tracheophyta</taxon>
        <taxon>Spermatophyta</taxon>
        <taxon>Magnoliopsida</taxon>
        <taxon>eudicotyledons</taxon>
        <taxon>Gunneridae</taxon>
        <taxon>Pentapetalae</taxon>
        <taxon>asterids</taxon>
        <taxon>lamiids</taxon>
        <taxon>Lamiales</taxon>
        <taxon>Orobanchaceae</taxon>
        <taxon>Buchnereae</taxon>
        <taxon>Striga</taxon>
    </lineage>
</organism>
<gene>
    <name evidence="3" type="ORF">SHERM_24924</name>
</gene>
<dbReference type="Proteomes" id="UP001153555">
    <property type="component" value="Unassembled WGS sequence"/>
</dbReference>
<dbReference type="InterPro" id="IPR026960">
    <property type="entry name" value="RVT-Znf"/>
</dbReference>
<evidence type="ECO:0000259" key="1">
    <source>
        <dbReference type="Pfam" id="PF13456"/>
    </source>
</evidence>
<keyword evidence="4" id="KW-1185">Reference proteome</keyword>
<protein>
    <submittedName>
        <fullName evidence="3">Polynucleotidyl transferase- ribonuclease H-like superfamily protein</fullName>
    </submittedName>
</protein>
<dbReference type="PANTHER" id="PTHR47723">
    <property type="entry name" value="OS05G0353850 PROTEIN"/>
    <property type="match status" value="1"/>
</dbReference>
<dbReference type="Pfam" id="PF13456">
    <property type="entry name" value="RVT_3"/>
    <property type="match status" value="1"/>
</dbReference>
<reference evidence="3" key="1">
    <citation type="submission" date="2019-12" db="EMBL/GenBank/DDBJ databases">
        <authorList>
            <person name="Scholes J."/>
        </authorList>
    </citation>
    <scope>NUCLEOTIDE SEQUENCE</scope>
</reference>
<dbReference type="CDD" id="cd06222">
    <property type="entry name" value="RNase_H_like"/>
    <property type="match status" value="1"/>
</dbReference>
<dbReference type="InterPro" id="IPR053151">
    <property type="entry name" value="RNase_H-like"/>
</dbReference>
<feature type="domain" description="Reverse transcriptase zinc-binding" evidence="2">
    <location>
        <begin position="22"/>
        <end position="107"/>
    </location>
</feature>
<dbReference type="Gene3D" id="3.30.420.10">
    <property type="entry name" value="Ribonuclease H-like superfamily/Ribonuclease H"/>
    <property type="match status" value="1"/>
</dbReference>
<name>A0A9N7NF76_STRHE</name>
<dbReference type="GO" id="GO:0003676">
    <property type="term" value="F:nucleic acid binding"/>
    <property type="evidence" value="ECO:0007669"/>
    <property type="project" value="InterPro"/>
</dbReference>
<dbReference type="GO" id="GO:0004523">
    <property type="term" value="F:RNA-DNA hybrid ribonuclease activity"/>
    <property type="evidence" value="ECO:0007669"/>
    <property type="project" value="InterPro"/>
</dbReference>
<feature type="domain" description="RNase H type-1" evidence="1">
    <location>
        <begin position="133"/>
        <end position="253"/>
    </location>
</feature>
<dbReference type="InterPro" id="IPR044730">
    <property type="entry name" value="RNase_H-like_dom_plant"/>
</dbReference>
<dbReference type="PANTHER" id="PTHR47723:SF13">
    <property type="entry name" value="PUTATIVE-RELATED"/>
    <property type="match status" value="1"/>
</dbReference>
<evidence type="ECO:0000259" key="2">
    <source>
        <dbReference type="Pfam" id="PF13966"/>
    </source>
</evidence>
<dbReference type="SUPFAM" id="SSF53098">
    <property type="entry name" value="Ribonuclease H-like"/>
    <property type="match status" value="1"/>
</dbReference>
<dbReference type="InterPro" id="IPR036397">
    <property type="entry name" value="RNaseH_sf"/>
</dbReference>
<sequence length="290" mass="32776">MSLSLSARSDRMIWGYTSNGTFSTRSTYEALSRGAMHNVWPVWNAIWKAPVAQRVRHFLWLACRDRLLTNLERVRRHMAEDAACIKCGLPESTTHVLRDCEMARSIWVELVPRDYWPVFFSQDVSLWLWIKVNTDGALCTASGRGSAGGLARDTYGRWLGGFLMNVGFCSITGAQLWGLYRGLQLAWGLGARHVLMEVDNSSVVAMVSGTEVNLDLHETIIQAIRELLKKEWYVRLAHIYREGNFSADKLASLAAGVSVGFHRLMDPLPKLGHWLNYDLLGVARPRRVLI</sequence>
<keyword evidence="3" id="KW-0808">Transferase</keyword>